<name>A0A7Y1MVT6_9PSED</name>
<dbReference type="GeneID" id="70102301"/>
<protein>
    <submittedName>
        <fullName evidence="3">Uncharacterized protein</fullName>
    </submittedName>
</protein>
<dbReference type="Proteomes" id="UP000814003">
    <property type="component" value="Unassembled WGS sequence"/>
</dbReference>
<evidence type="ECO:0000256" key="1">
    <source>
        <dbReference type="SAM" id="SignalP"/>
    </source>
</evidence>
<sequence>MTRIFIVLLVALYSQAVLAETHVIKAFLADPVEVVDEQGKLQREIARKDTPKQPIAVLQLNKALDLVQVELAGQKIWLDVGDLRIEPPLNVMELPCQQMPQSLASDTHNKSTLGYGAGCSQ</sequence>
<dbReference type="OrthoDB" id="6881474at2"/>
<keyword evidence="5" id="KW-1185">Reference proteome</keyword>
<comment type="caution">
    <text evidence="3">The sequence shown here is derived from an EMBL/GenBank/DDBJ whole genome shotgun (WGS) entry which is preliminary data.</text>
</comment>
<feature type="chain" id="PRO_5031167226" evidence="1">
    <location>
        <begin position="20"/>
        <end position="121"/>
    </location>
</feature>
<dbReference type="EMBL" id="WKED01000098">
    <property type="protein sequence ID" value="MCF5110732.1"/>
    <property type="molecule type" value="Genomic_DNA"/>
</dbReference>
<proteinExistence type="predicted"/>
<accession>A0A7Y1MVT6</accession>
<evidence type="ECO:0000313" key="5">
    <source>
        <dbReference type="Proteomes" id="UP000814003"/>
    </source>
</evidence>
<reference evidence="2 5" key="1">
    <citation type="submission" date="2019-11" db="EMBL/GenBank/DDBJ databases">
        <title>Epiphytic Pseudomonas syringae from cherry orchards.</title>
        <authorList>
            <person name="Hulin M.T."/>
        </authorList>
    </citation>
    <scope>NUCLEOTIDE SEQUENCE [LARGE SCALE GENOMIC DNA]</scope>
    <source>
        <strain evidence="2 5">PA-6-5B</strain>
    </source>
</reference>
<dbReference type="EMBL" id="JAAQYP010000092">
    <property type="protein sequence ID" value="NNA99327.1"/>
    <property type="molecule type" value="Genomic_DNA"/>
</dbReference>
<gene>
    <name evidence="2" type="ORF">GIW56_28440</name>
    <name evidence="3" type="ORF">HBO33_29750</name>
</gene>
<evidence type="ECO:0000313" key="3">
    <source>
        <dbReference type="EMBL" id="NNA99327.1"/>
    </source>
</evidence>
<organism evidence="3 4">
    <name type="scientific">Pseudomonas gessardii</name>
    <dbReference type="NCBI Taxonomy" id="78544"/>
    <lineage>
        <taxon>Bacteria</taxon>
        <taxon>Pseudomonadati</taxon>
        <taxon>Pseudomonadota</taxon>
        <taxon>Gammaproteobacteria</taxon>
        <taxon>Pseudomonadales</taxon>
        <taxon>Pseudomonadaceae</taxon>
        <taxon>Pseudomonas</taxon>
    </lineage>
</organism>
<evidence type="ECO:0000313" key="4">
    <source>
        <dbReference type="Proteomes" id="UP000542111"/>
    </source>
</evidence>
<dbReference type="RefSeq" id="WP_076961630.1">
    <property type="nucleotide sequence ID" value="NZ_CBCRYT010000062.1"/>
</dbReference>
<reference evidence="3 4" key="2">
    <citation type="journal article" date="2020" name="Front. Microbiol.">
        <title>Genetic Organization of the aprX-lipA2 Operon Affects the Proteolytic Potential of Pseudomonas Species in Milk.</title>
        <authorList>
            <person name="Maier C."/>
            <person name="Huptas C."/>
            <person name="von Neubeck M."/>
            <person name="Scherer S."/>
            <person name="Wenning M."/>
            <person name="Lucking G."/>
        </authorList>
    </citation>
    <scope>NUCLEOTIDE SEQUENCE [LARGE SCALE GENOMIC DNA]</scope>
    <source>
        <strain evidence="3 4">G4779</strain>
    </source>
</reference>
<dbReference type="Proteomes" id="UP000542111">
    <property type="component" value="Unassembled WGS sequence"/>
</dbReference>
<evidence type="ECO:0000313" key="2">
    <source>
        <dbReference type="EMBL" id="MCF5110732.1"/>
    </source>
</evidence>
<keyword evidence="1" id="KW-0732">Signal</keyword>
<dbReference type="AlphaFoldDB" id="A0A7Y1MVT6"/>
<feature type="signal peptide" evidence="1">
    <location>
        <begin position="1"/>
        <end position="19"/>
    </location>
</feature>